<evidence type="ECO:0000256" key="1">
    <source>
        <dbReference type="SAM" id="SignalP"/>
    </source>
</evidence>
<accession>A0A9N8J3X6</accession>
<feature type="signal peptide" evidence="1">
    <location>
        <begin position="1"/>
        <end position="20"/>
    </location>
</feature>
<sequence length="230" mass="26430">MKKFIVSLLFLVNLTVSAQAYFPGFDDLFLGNNTDESLFSPELNYFRDGLKVTSKLLFIKDLQTSSSRSAAFYSFQVIPRSDLEYDFLNSGVFLKFNVNTKEKYPSFNVIFNEFVNEDKESGNGRIDLYNKGLSILFSETDVKVFDFQKKTSLKDLKAEFLISDIEYKIDKTNLEIVFKGSFTTDINIKGKKIKKEILSQLTLNADKEGFGISYMDPKSNKKKYIVEKDI</sequence>
<organism evidence="2 3">
    <name type="scientific">Flavobacterium panici</name>
    <dbReference type="NCBI Taxonomy" id="2654843"/>
    <lineage>
        <taxon>Bacteria</taxon>
        <taxon>Pseudomonadati</taxon>
        <taxon>Bacteroidota</taxon>
        <taxon>Flavobacteriia</taxon>
        <taxon>Flavobacteriales</taxon>
        <taxon>Flavobacteriaceae</taxon>
        <taxon>Flavobacterium</taxon>
    </lineage>
</organism>
<gene>
    <name evidence="2" type="ORF">FLAPXU55_03491</name>
</gene>
<evidence type="ECO:0000313" key="3">
    <source>
        <dbReference type="Proteomes" id="UP000533639"/>
    </source>
</evidence>
<proteinExistence type="predicted"/>
<feature type="chain" id="PRO_5040415479" evidence="1">
    <location>
        <begin position="21"/>
        <end position="230"/>
    </location>
</feature>
<keyword evidence="1" id="KW-0732">Signal</keyword>
<name>A0A9N8J3X6_9FLAO</name>
<dbReference type="AlphaFoldDB" id="A0A9N8J3X6"/>
<reference evidence="2 3" key="1">
    <citation type="submission" date="2020-06" db="EMBL/GenBank/DDBJ databases">
        <authorList>
            <person name="Criscuolo A."/>
        </authorList>
    </citation>
    <scope>NUCLEOTIDE SEQUENCE [LARGE SCALE GENOMIC DNA]</scope>
    <source>
        <strain evidence="2">PXU-55</strain>
    </source>
</reference>
<keyword evidence="3" id="KW-1185">Reference proteome</keyword>
<comment type="caution">
    <text evidence="2">The sequence shown here is derived from an EMBL/GenBank/DDBJ whole genome shotgun (WGS) entry which is preliminary data.</text>
</comment>
<protein>
    <submittedName>
        <fullName evidence="2">Uncharacterized protein</fullName>
    </submittedName>
</protein>
<evidence type="ECO:0000313" key="2">
    <source>
        <dbReference type="EMBL" id="CAC9975774.1"/>
    </source>
</evidence>
<dbReference type="Proteomes" id="UP000533639">
    <property type="component" value="Unassembled WGS sequence"/>
</dbReference>
<dbReference type="EMBL" id="CAIJDE010000053">
    <property type="protein sequence ID" value="CAC9975774.1"/>
    <property type="molecule type" value="Genomic_DNA"/>
</dbReference>
<dbReference type="RefSeq" id="WP_180859764.1">
    <property type="nucleotide sequence ID" value="NZ_CAIJDE010000053.1"/>
</dbReference>